<proteinExistence type="predicted"/>
<feature type="chain" id="PRO_5042198806" evidence="1">
    <location>
        <begin position="18"/>
        <end position="103"/>
    </location>
</feature>
<comment type="caution">
    <text evidence="2">The sequence shown here is derived from an EMBL/GenBank/DDBJ whole genome shotgun (WGS) entry which is preliminary data.</text>
</comment>
<organism evidence="2 3">
    <name type="scientific">Aldrovandia affinis</name>
    <dbReference type="NCBI Taxonomy" id="143900"/>
    <lineage>
        <taxon>Eukaryota</taxon>
        <taxon>Metazoa</taxon>
        <taxon>Chordata</taxon>
        <taxon>Craniata</taxon>
        <taxon>Vertebrata</taxon>
        <taxon>Euteleostomi</taxon>
        <taxon>Actinopterygii</taxon>
        <taxon>Neopterygii</taxon>
        <taxon>Teleostei</taxon>
        <taxon>Notacanthiformes</taxon>
        <taxon>Halosauridae</taxon>
        <taxon>Aldrovandia</taxon>
    </lineage>
</organism>
<reference evidence="2" key="1">
    <citation type="journal article" date="2023" name="Science">
        <title>Genome structures resolve the early diversification of teleost fishes.</title>
        <authorList>
            <person name="Parey E."/>
            <person name="Louis A."/>
            <person name="Montfort J."/>
            <person name="Bouchez O."/>
            <person name="Roques C."/>
            <person name="Iampietro C."/>
            <person name="Lluch J."/>
            <person name="Castinel A."/>
            <person name="Donnadieu C."/>
            <person name="Desvignes T."/>
            <person name="Floi Bucao C."/>
            <person name="Jouanno E."/>
            <person name="Wen M."/>
            <person name="Mejri S."/>
            <person name="Dirks R."/>
            <person name="Jansen H."/>
            <person name="Henkel C."/>
            <person name="Chen W.J."/>
            <person name="Zahm M."/>
            <person name="Cabau C."/>
            <person name="Klopp C."/>
            <person name="Thompson A.W."/>
            <person name="Robinson-Rechavi M."/>
            <person name="Braasch I."/>
            <person name="Lecointre G."/>
            <person name="Bobe J."/>
            <person name="Postlethwait J.H."/>
            <person name="Berthelot C."/>
            <person name="Roest Crollius H."/>
            <person name="Guiguen Y."/>
        </authorList>
    </citation>
    <scope>NUCLEOTIDE SEQUENCE</scope>
    <source>
        <strain evidence="2">NC1722</strain>
    </source>
</reference>
<sequence>MAFGILLLVVAVSVVTWKMLNKHKCVQAETTGAEDRRGHLTTTPEPEVTYSTVTTKTNVPQQATGSEDEVTYSAVFKTGSSYRPSEDPADEVTYSSVILHNPQ</sequence>
<gene>
    <name evidence="2" type="ORF">AAFF_G00118850</name>
</gene>
<keyword evidence="3" id="KW-1185">Reference proteome</keyword>
<protein>
    <submittedName>
        <fullName evidence="2">Uncharacterized protein</fullName>
    </submittedName>
</protein>
<evidence type="ECO:0000313" key="2">
    <source>
        <dbReference type="EMBL" id="KAJ8353034.1"/>
    </source>
</evidence>
<dbReference type="EMBL" id="JAINUG010001809">
    <property type="protein sequence ID" value="KAJ8353034.1"/>
    <property type="molecule type" value="Genomic_DNA"/>
</dbReference>
<name>A0AAD7R1I0_9TELE</name>
<accession>A0AAD7R1I0</accession>
<dbReference type="Proteomes" id="UP001221898">
    <property type="component" value="Unassembled WGS sequence"/>
</dbReference>
<evidence type="ECO:0000256" key="1">
    <source>
        <dbReference type="SAM" id="SignalP"/>
    </source>
</evidence>
<dbReference type="AlphaFoldDB" id="A0AAD7R1I0"/>
<evidence type="ECO:0000313" key="3">
    <source>
        <dbReference type="Proteomes" id="UP001221898"/>
    </source>
</evidence>
<keyword evidence="1" id="KW-0732">Signal</keyword>
<feature type="signal peptide" evidence="1">
    <location>
        <begin position="1"/>
        <end position="17"/>
    </location>
</feature>